<sequence>MGNHVAAVETDPQQLEQAYGFWQNFKSFMVAGVVGVTVLLSLMAIFLV</sequence>
<keyword evidence="1" id="KW-0812">Transmembrane</keyword>
<gene>
    <name evidence="2" type="ORF">HYS17_10690</name>
</gene>
<accession>A0A7T5R1X5</accession>
<keyword evidence="1" id="KW-0472">Membrane</keyword>
<evidence type="ECO:0000313" key="2">
    <source>
        <dbReference type="EMBL" id="QQG35951.1"/>
    </source>
</evidence>
<reference evidence="2 3" key="1">
    <citation type="submission" date="2020-07" db="EMBL/GenBank/DDBJ databases">
        <title>Huge and variable diversity of episymbiotic CPR bacteria and DPANN archaea in groundwater ecosystems.</title>
        <authorList>
            <person name="He C.Y."/>
            <person name="Keren R."/>
            <person name="Whittaker M."/>
            <person name="Farag I.F."/>
            <person name="Doudna J."/>
            <person name="Cate J.H.D."/>
            <person name="Banfield J.F."/>
        </authorList>
    </citation>
    <scope>NUCLEOTIDE SEQUENCE [LARGE SCALE GENOMIC DNA]</scope>
    <source>
        <strain evidence="2">NC_groundwater_70_Ag_B-0.1um_54_66</strain>
    </source>
</reference>
<dbReference type="Proteomes" id="UP000595362">
    <property type="component" value="Chromosome"/>
</dbReference>
<organism evidence="2 3">
    <name type="scientific">Micavibrio aeruginosavorus</name>
    <dbReference type="NCBI Taxonomy" id="349221"/>
    <lineage>
        <taxon>Bacteria</taxon>
        <taxon>Pseudomonadati</taxon>
        <taxon>Bdellovibrionota</taxon>
        <taxon>Bdellovibrionia</taxon>
        <taxon>Bdellovibrionales</taxon>
        <taxon>Pseudobdellovibrionaceae</taxon>
        <taxon>Micavibrio</taxon>
    </lineage>
</organism>
<evidence type="ECO:0000313" key="3">
    <source>
        <dbReference type="Proteomes" id="UP000595362"/>
    </source>
</evidence>
<evidence type="ECO:0000256" key="1">
    <source>
        <dbReference type="SAM" id="Phobius"/>
    </source>
</evidence>
<protein>
    <submittedName>
        <fullName evidence="2">Aa3-type cytochrome c oxidase subunit IV</fullName>
    </submittedName>
</protein>
<proteinExistence type="predicted"/>
<dbReference type="AlphaFoldDB" id="A0A7T5R1X5"/>
<name>A0A7T5R1X5_9BACT</name>
<feature type="transmembrane region" description="Helical" evidence="1">
    <location>
        <begin position="28"/>
        <end position="47"/>
    </location>
</feature>
<dbReference type="EMBL" id="CP066681">
    <property type="protein sequence ID" value="QQG35951.1"/>
    <property type="molecule type" value="Genomic_DNA"/>
</dbReference>
<keyword evidence="1" id="KW-1133">Transmembrane helix</keyword>